<dbReference type="EMBL" id="JBHSNB010000002">
    <property type="protein sequence ID" value="MFC5585664.1"/>
    <property type="molecule type" value="Genomic_DNA"/>
</dbReference>
<evidence type="ECO:0000256" key="1">
    <source>
        <dbReference type="ARBA" id="ARBA00023125"/>
    </source>
</evidence>
<proteinExistence type="predicted"/>
<protein>
    <submittedName>
        <fullName evidence="4">TetR/AcrR family transcriptional regulator</fullName>
    </submittedName>
</protein>
<dbReference type="Gene3D" id="1.10.357.10">
    <property type="entry name" value="Tetracycline Repressor, domain 2"/>
    <property type="match status" value="1"/>
</dbReference>
<sequence>MNVMTATDSFPTRGHAAKRLSILEAGARVFCREGYAGANIDMISAEAGVSRQTVYNHYGDKDKLFAAVVTEVTRRCNARSFEVLATFPDQPDNLEKDLVAFAIRLTQNCLCDEDGKYLRKLIQGEGERHPQLFASWRIDGPGKVWSALAARFARLAYAGHLDLDDPDIAARQFLALVNTELQIPMLFGEKLENKRLQKTAACAVRTFLRAYGSKRSDDQEIPPGGNALRA</sequence>
<name>A0ABW0T8L4_9HYPH</name>
<dbReference type="Gene3D" id="1.10.10.60">
    <property type="entry name" value="Homeodomain-like"/>
    <property type="match status" value="1"/>
</dbReference>
<dbReference type="RefSeq" id="WP_223021052.1">
    <property type="nucleotide sequence ID" value="NZ_CP078143.1"/>
</dbReference>
<evidence type="ECO:0000256" key="2">
    <source>
        <dbReference type="PROSITE-ProRule" id="PRU00335"/>
    </source>
</evidence>
<dbReference type="SUPFAM" id="SSF46689">
    <property type="entry name" value="Homeodomain-like"/>
    <property type="match status" value="1"/>
</dbReference>
<dbReference type="PANTHER" id="PTHR30055">
    <property type="entry name" value="HTH-TYPE TRANSCRIPTIONAL REGULATOR RUTR"/>
    <property type="match status" value="1"/>
</dbReference>
<dbReference type="PROSITE" id="PS50977">
    <property type="entry name" value="HTH_TETR_2"/>
    <property type="match status" value="1"/>
</dbReference>
<keyword evidence="1 2" id="KW-0238">DNA-binding</keyword>
<gene>
    <name evidence="4" type="ORF">ACFPOD_11110</name>
</gene>
<dbReference type="Pfam" id="PF14246">
    <property type="entry name" value="TetR_C_7"/>
    <property type="match status" value="1"/>
</dbReference>
<dbReference type="InterPro" id="IPR050109">
    <property type="entry name" value="HTH-type_TetR-like_transc_reg"/>
</dbReference>
<dbReference type="PANTHER" id="PTHR30055:SF146">
    <property type="entry name" value="HTH-TYPE TRANSCRIPTIONAL DUAL REGULATOR CECR"/>
    <property type="match status" value="1"/>
</dbReference>
<feature type="DNA-binding region" description="H-T-H motif" evidence="2">
    <location>
        <begin position="39"/>
        <end position="58"/>
    </location>
</feature>
<evidence type="ECO:0000313" key="4">
    <source>
        <dbReference type="EMBL" id="MFC5585664.1"/>
    </source>
</evidence>
<dbReference type="PRINTS" id="PR00455">
    <property type="entry name" value="HTHTETR"/>
</dbReference>
<organism evidence="4 5">
    <name type="scientific">Nitratireductor kimnyeongensis</name>
    <dbReference type="NCBI Taxonomy" id="430679"/>
    <lineage>
        <taxon>Bacteria</taxon>
        <taxon>Pseudomonadati</taxon>
        <taxon>Pseudomonadota</taxon>
        <taxon>Alphaproteobacteria</taxon>
        <taxon>Hyphomicrobiales</taxon>
        <taxon>Phyllobacteriaceae</taxon>
        <taxon>Nitratireductor</taxon>
    </lineage>
</organism>
<dbReference type="InterPro" id="IPR039536">
    <property type="entry name" value="TetR_C_Proteobacteria"/>
</dbReference>
<reference evidence="5" key="1">
    <citation type="journal article" date="2019" name="Int. J. Syst. Evol. Microbiol.">
        <title>The Global Catalogue of Microorganisms (GCM) 10K type strain sequencing project: providing services to taxonomists for standard genome sequencing and annotation.</title>
        <authorList>
            <consortium name="The Broad Institute Genomics Platform"/>
            <consortium name="The Broad Institute Genome Sequencing Center for Infectious Disease"/>
            <person name="Wu L."/>
            <person name="Ma J."/>
        </authorList>
    </citation>
    <scope>NUCLEOTIDE SEQUENCE [LARGE SCALE GENOMIC DNA]</scope>
    <source>
        <strain evidence="5">JCM 3366</strain>
    </source>
</reference>
<evidence type="ECO:0000313" key="5">
    <source>
        <dbReference type="Proteomes" id="UP001596107"/>
    </source>
</evidence>
<comment type="caution">
    <text evidence="4">The sequence shown here is derived from an EMBL/GenBank/DDBJ whole genome shotgun (WGS) entry which is preliminary data.</text>
</comment>
<dbReference type="Proteomes" id="UP001596107">
    <property type="component" value="Unassembled WGS sequence"/>
</dbReference>
<evidence type="ECO:0000259" key="3">
    <source>
        <dbReference type="PROSITE" id="PS50977"/>
    </source>
</evidence>
<keyword evidence="5" id="KW-1185">Reference proteome</keyword>
<dbReference type="InterPro" id="IPR001647">
    <property type="entry name" value="HTH_TetR"/>
</dbReference>
<feature type="domain" description="HTH tetR-type" evidence="3">
    <location>
        <begin position="16"/>
        <end position="76"/>
    </location>
</feature>
<dbReference type="InterPro" id="IPR009057">
    <property type="entry name" value="Homeodomain-like_sf"/>
</dbReference>
<accession>A0ABW0T8L4</accession>
<dbReference type="Pfam" id="PF00440">
    <property type="entry name" value="TetR_N"/>
    <property type="match status" value="1"/>
</dbReference>